<organism evidence="6 7">
    <name type="scientific">Gigaspora margarita</name>
    <dbReference type="NCBI Taxonomy" id="4874"/>
    <lineage>
        <taxon>Eukaryota</taxon>
        <taxon>Fungi</taxon>
        <taxon>Fungi incertae sedis</taxon>
        <taxon>Mucoromycota</taxon>
        <taxon>Glomeromycotina</taxon>
        <taxon>Glomeromycetes</taxon>
        <taxon>Diversisporales</taxon>
        <taxon>Gigasporaceae</taxon>
        <taxon>Gigaspora</taxon>
    </lineage>
</organism>
<reference evidence="6 7" key="1">
    <citation type="journal article" date="2019" name="Environ. Microbiol.">
        <title>At the nexus of three kingdoms: the genome of the mycorrhizal fungus Gigaspora margarita provides insights into plant, endobacterial and fungal interactions.</title>
        <authorList>
            <person name="Venice F."/>
            <person name="Ghignone S."/>
            <person name="Salvioli di Fossalunga A."/>
            <person name="Amselem J."/>
            <person name="Novero M."/>
            <person name="Xianan X."/>
            <person name="Sedzielewska Toro K."/>
            <person name="Morin E."/>
            <person name="Lipzen A."/>
            <person name="Grigoriev I.V."/>
            <person name="Henrissat B."/>
            <person name="Martin F.M."/>
            <person name="Bonfante P."/>
        </authorList>
    </citation>
    <scope>NUCLEOTIDE SEQUENCE [LARGE SCALE GENOMIC DNA]</scope>
    <source>
        <strain evidence="6 7">BEG34</strain>
    </source>
</reference>
<gene>
    <name evidence="6" type="ORF">F8M41_008950</name>
</gene>
<dbReference type="InterPro" id="IPR011009">
    <property type="entry name" value="Kinase-like_dom_sf"/>
</dbReference>
<dbReference type="Gene3D" id="1.25.40.10">
    <property type="entry name" value="Tetratricopeptide repeat domain"/>
    <property type="match status" value="1"/>
</dbReference>
<sequence length="705" mass="81722">MTSELKELINNIIEKEINNINNEGNEVIQKYEYFSFSNFSEINPSPFGNVCTATWQNSTVILKSITIDTSIIDREIICEIENNIKSTEIIPFETTSNNKPRITNAIRLFVNKLRRLVAVDKHKHPNIVQFYGVTTASEMLGYLEPQCILNPRYKCNERSDIYSLGVIFWEISSGRPPYDYFDNKYAIVIHVGKGDRETPVENTPNDFVNLYQRCWDQDPKRHPEIKKVLEELKNMRVSLIDDQKAYHEKWIESKVIEGKINEHNIDEFEDYKLISSGASIKVYRARYKSTKNICALKFIEKNNHTNKELVNELDHMLSIESHENIIKFHGITYEIDRRDPNVVGYVLILEYADNGTLRDFLQKNSTKIEWELKVQLAIQLVEAVKWLHAHNIVHGNLHPNNILIHQEILKLADFGLSLRVIESSMSQTTFGVIPYMDPQCFITERSQNGNTRRYRQNKKSDIYSIGAILWEISSEKQPFKNEDPASLPVRIRGGLRETPIADTPHGYVNIYKKCWESLQDNRPSIEEVAMIFEDFIVQDITENDNFDIFDSSGFEEFITNALGNINFNIELDGTAFGPDEMTLFVYNLYSTFSKLFNEGNSVRDIIINYISQNNKSNEEVFQWLLANNNHPNNICLLGLFYRWNIGTNEDSIEFLNLFVSAANKGDHNAQYFAGRCYAEGLGGTDKDERRAIECYYGTRYIYKKT</sequence>
<dbReference type="GO" id="GO:0004674">
    <property type="term" value="F:protein serine/threonine kinase activity"/>
    <property type="evidence" value="ECO:0007669"/>
    <property type="project" value="TreeGrafter"/>
</dbReference>
<dbReference type="InterPro" id="IPR011990">
    <property type="entry name" value="TPR-like_helical_dom_sf"/>
</dbReference>
<comment type="caution">
    <text evidence="6">The sequence shown here is derived from an EMBL/GenBank/DDBJ whole genome shotgun (WGS) entry which is preliminary data.</text>
</comment>
<dbReference type="AlphaFoldDB" id="A0A8H4AVC9"/>
<evidence type="ECO:0000256" key="1">
    <source>
        <dbReference type="ARBA" id="ARBA00022679"/>
    </source>
</evidence>
<dbReference type="GO" id="GO:0005524">
    <property type="term" value="F:ATP binding"/>
    <property type="evidence" value="ECO:0007669"/>
    <property type="project" value="InterPro"/>
</dbReference>
<evidence type="ECO:0000259" key="5">
    <source>
        <dbReference type="PROSITE" id="PS50011"/>
    </source>
</evidence>
<dbReference type="SUPFAM" id="SSF56112">
    <property type="entry name" value="Protein kinase-like (PK-like)"/>
    <property type="match status" value="2"/>
</dbReference>
<evidence type="ECO:0000256" key="3">
    <source>
        <dbReference type="ARBA" id="ARBA00022777"/>
    </source>
</evidence>
<keyword evidence="3 6" id="KW-0418">Kinase</keyword>
<dbReference type="EMBL" id="WTPW01000196">
    <property type="protein sequence ID" value="KAF0536901.1"/>
    <property type="molecule type" value="Genomic_DNA"/>
</dbReference>
<keyword evidence="1" id="KW-0808">Transferase</keyword>
<dbReference type="PRINTS" id="PR00109">
    <property type="entry name" value="TYRKINASE"/>
</dbReference>
<protein>
    <submittedName>
        <fullName evidence="6">Calmodulin-dependent protein kinase</fullName>
    </submittedName>
</protein>
<dbReference type="PANTHER" id="PTHR44329">
    <property type="entry name" value="SERINE/THREONINE-PROTEIN KINASE TNNI3K-RELATED"/>
    <property type="match status" value="1"/>
</dbReference>
<dbReference type="InterPro" id="IPR051681">
    <property type="entry name" value="Ser/Thr_Kinases-Pseudokinases"/>
</dbReference>
<dbReference type="InterPro" id="IPR001245">
    <property type="entry name" value="Ser-Thr/Tyr_kinase_cat_dom"/>
</dbReference>
<proteinExistence type="predicted"/>
<feature type="domain" description="Protein kinase" evidence="5">
    <location>
        <begin position="268"/>
        <end position="536"/>
    </location>
</feature>
<keyword evidence="7" id="KW-1185">Reference proteome</keyword>
<keyword evidence="4" id="KW-0067">ATP-binding</keyword>
<dbReference type="Pfam" id="PF07714">
    <property type="entry name" value="PK_Tyr_Ser-Thr"/>
    <property type="match status" value="2"/>
</dbReference>
<feature type="domain" description="Protein kinase" evidence="5">
    <location>
        <begin position="1"/>
        <end position="237"/>
    </location>
</feature>
<evidence type="ECO:0000313" key="7">
    <source>
        <dbReference type="Proteomes" id="UP000439903"/>
    </source>
</evidence>
<dbReference type="PROSITE" id="PS50011">
    <property type="entry name" value="PROTEIN_KINASE_DOM"/>
    <property type="match status" value="2"/>
</dbReference>
<dbReference type="OrthoDB" id="4062651at2759"/>
<evidence type="ECO:0000256" key="2">
    <source>
        <dbReference type="ARBA" id="ARBA00022741"/>
    </source>
</evidence>
<evidence type="ECO:0000313" key="6">
    <source>
        <dbReference type="EMBL" id="KAF0536901.1"/>
    </source>
</evidence>
<dbReference type="PANTHER" id="PTHR44329:SF288">
    <property type="entry name" value="MITOGEN-ACTIVATED PROTEIN KINASE KINASE KINASE 20"/>
    <property type="match status" value="1"/>
</dbReference>
<accession>A0A8H4AVC9</accession>
<name>A0A8H4AVC9_GIGMA</name>
<dbReference type="Proteomes" id="UP000439903">
    <property type="component" value="Unassembled WGS sequence"/>
</dbReference>
<evidence type="ECO:0000256" key="4">
    <source>
        <dbReference type="ARBA" id="ARBA00022840"/>
    </source>
</evidence>
<keyword evidence="2" id="KW-0547">Nucleotide-binding</keyword>
<dbReference type="Gene3D" id="1.10.510.10">
    <property type="entry name" value="Transferase(Phosphotransferase) domain 1"/>
    <property type="match status" value="2"/>
</dbReference>
<dbReference type="SUPFAM" id="SSF81901">
    <property type="entry name" value="HCP-like"/>
    <property type="match status" value="1"/>
</dbReference>
<dbReference type="InterPro" id="IPR000719">
    <property type="entry name" value="Prot_kinase_dom"/>
</dbReference>